<name>A0A166DPL0_9AGAM</name>
<evidence type="ECO:0000256" key="2">
    <source>
        <dbReference type="ARBA" id="ARBA00023127"/>
    </source>
</evidence>
<dbReference type="InterPro" id="IPR036915">
    <property type="entry name" value="Cyclin-like_sf"/>
</dbReference>
<proteinExistence type="inferred from homology"/>
<feature type="compositionally biased region" description="Polar residues" evidence="5">
    <location>
        <begin position="23"/>
        <end position="39"/>
    </location>
</feature>
<dbReference type="PANTHER" id="PTHR10177">
    <property type="entry name" value="CYCLINS"/>
    <property type="match status" value="1"/>
</dbReference>
<dbReference type="GO" id="GO:0016538">
    <property type="term" value="F:cyclin-dependent protein serine/threonine kinase regulator activity"/>
    <property type="evidence" value="ECO:0007669"/>
    <property type="project" value="InterPro"/>
</dbReference>
<feature type="region of interest" description="Disordered" evidence="5">
    <location>
        <begin position="1"/>
        <end position="144"/>
    </location>
</feature>
<dbReference type="FunFam" id="1.10.472.10:FF:000001">
    <property type="entry name" value="G2/mitotic-specific cyclin"/>
    <property type="match status" value="1"/>
</dbReference>
<keyword evidence="3" id="KW-0131">Cell cycle</keyword>
<dbReference type="InterPro" id="IPR004367">
    <property type="entry name" value="Cyclin_C-dom"/>
</dbReference>
<dbReference type="CDD" id="cd20568">
    <property type="entry name" value="CYCLIN_CLBs_yeast_rpt1"/>
    <property type="match status" value="1"/>
</dbReference>
<dbReference type="InterPro" id="IPR048258">
    <property type="entry name" value="Cyclins_cyclin-box"/>
</dbReference>
<feature type="domain" description="Cyclin-like" evidence="6">
    <location>
        <begin position="401"/>
        <end position="482"/>
    </location>
</feature>
<dbReference type="InterPro" id="IPR013763">
    <property type="entry name" value="Cyclin-like_dom"/>
</dbReference>
<feature type="compositionally biased region" description="Basic and acidic residues" evidence="5">
    <location>
        <begin position="96"/>
        <end position="111"/>
    </location>
</feature>
<protein>
    <submittedName>
        <fullName evidence="8">A/B/D/E cyclin</fullName>
    </submittedName>
</protein>
<evidence type="ECO:0000313" key="9">
    <source>
        <dbReference type="Proteomes" id="UP000076532"/>
    </source>
</evidence>
<dbReference type="CDD" id="cd20512">
    <property type="entry name" value="CYCLIN_CLBs_yeast_rpt2"/>
    <property type="match status" value="1"/>
</dbReference>
<keyword evidence="9" id="KW-1185">Reference proteome</keyword>
<organism evidence="8 9">
    <name type="scientific">Athelia psychrophila</name>
    <dbReference type="NCBI Taxonomy" id="1759441"/>
    <lineage>
        <taxon>Eukaryota</taxon>
        <taxon>Fungi</taxon>
        <taxon>Dikarya</taxon>
        <taxon>Basidiomycota</taxon>
        <taxon>Agaricomycotina</taxon>
        <taxon>Agaricomycetes</taxon>
        <taxon>Agaricomycetidae</taxon>
        <taxon>Atheliales</taxon>
        <taxon>Atheliaceae</taxon>
        <taxon>Athelia</taxon>
    </lineage>
</organism>
<dbReference type="InterPro" id="IPR046965">
    <property type="entry name" value="Cyclin_A/B-like"/>
</dbReference>
<dbReference type="SUPFAM" id="SSF47954">
    <property type="entry name" value="Cyclin-like"/>
    <property type="match status" value="2"/>
</dbReference>
<evidence type="ECO:0000256" key="4">
    <source>
        <dbReference type="RuleBase" id="RU000383"/>
    </source>
</evidence>
<reference evidence="8 9" key="1">
    <citation type="journal article" date="2016" name="Mol. Biol. Evol.">
        <title>Comparative Genomics of Early-Diverging Mushroom-Forming Fungi Provides Insights into the Origins of Lignocellulose Decay Capabilities.</title>
        <authorList>
            <person name="Nagy L.G."/>
            <person name="Riley R."/>
            <person name="Tritt A."/>
            <person name="Adam C."/>
            <person name="Daum C."/>
            <person name="Floudas D."/>
            <person name="Sun H."/>
            <person name="Yadav J.S."/>
            <person name="Pangilinan J."/>
            <person name="Larsson K.H."/>
            <person name="Matsuura K."/>
            <person name="Barry K."/>
            <person name="Labutti K."/>
            <person name="Kuo R."/>
            <person name="Ohm R.A."/>
            <person name="Bhattacharya S.S."/>
            <person name="Shirouzu T."/>
            <person name="Yoshinaga Y."/>
            <person name="Martin F.M."/>
            <person name="Grigoriev I.V."/>
            <person name="Hibbett D.S."/>
        </authorList>
    </citation>
    <scope>NUCLEOTIDE SEQUENCE [LARGE SCALE GENOMIC DNA]</scope>
    <source>
        <strain evidence="8 9">CBS 109695</strain>
    </source>
</reference>
<evidence type="ECO:0000259" key="7">
    <source>
        <dbReference type="SMART" id="SM01332"/>
    </source>
</evidence>
<feature type="domain" description="Cyclin C-terminal" evidence="7">
    <location>
        <begin position="397"/>
        <end position="511"/>
    </location>
</feature>
<dbReference type="AlphaFoldDB" id="A0A166DPL0"/>
<dbReference type="SMART" id="SM01332">
    <property type="entry name" value="Cyclin_C"/>
    <property type="match status" value="1"/>
</dbReference>
<dbReference type="SMART" id="SM00385">
    <property type="entry name" value="CYCLIN"/>
    <property type="match status" value="2"/>
</dbReference>
<dbReference type="Proteomes" id="UP000076532">
    <property type="component" value="Unassembled WGS sequence"/>
</dbReference>
<accession>A0A166DPL0</accession>
<gene>
    <name evidence="8" type="ORF">FIBSPDRAFT_912662</name>
</gene>
<feature type="domain" description="Cyclin-like" evidence="6">
    <location>
        <begin position="304"/>
        <end position="388"/>
    </location>
</feature>
<keyword evidence="1" id="KW-0132">Cell division</keyword>
<evidence type="ECO:0000259" key="6">
    <source>
        <dbReference type="SMART" id="SM00385"/>
    </source>
</evidence>
<dbReference type="GO" id="GO:0051301">
    <property type="term" value="P:cell division"/>
    <property type="evidence" value="ECO:0007669"/>
    <property type="project" value="UniProtKB-KW"/>
</dbReference>
<evidence type="ECO:0000256" key="1">
    <source>
        <dbReference type="ARBA" id="ARBA00022618"/>
    </source>
</evidence>
<dbReference type="OrthoDB" id="5590282at2759"/>
<feature type="compositionally biased region" description="Low complexity" evidence="5">
    <location>
        <begin position="113"/>
        <end position="127"/>
    </location>
</feature>
<dbReference type="InterPro" id="IPR006671">
    <property type="entry name" value="Cyclin_N"/>
</dbReference>
<feature type="region of interest" description="Disordered" evidence="5">
    <location>
        <begin position="165"/>
        <end position="214"/>
    </location>
</feature>
<dbReference type="PIRSF" id="PIRSF001771">
    <property type="entry name" value="Cyclin_A_B_D_E"/>
    <property type="match status" value="1"/>
</dbReference>
<dbReference type="Gene3D" id="1.10.472.10">
    <property type="entry name" value="Cyclin-like"/>
    <property type="match status" value="2"/>
</dbReference>
<dbReference type="STRING" id="436010.A0A166DPL0"/>
<dbReference type="Pfam" id="PF02984">
    <property type="entry name" value="Cyclin_C"/>
    <property type="match status" value="1"/>
</dbReference>
<dbReference type="Pfam" id="PF00134">
    <property type="entry name" value="Cyclin_N"/>
    <property type="match status" value="1"/>
</dbReference>
<keyword evidence="2 4" id="KW-0195">Cyclin</keyword>
<dbReference type="InterPro" id="IPR039361">
    <property type="entry name" value="Cyclin"/>
</dbReference>
<sequence length="548" mass="60841">MASSIPTRRITRTTRITQKDNENANARPSRLSTRTTAKPLSTVAPARGGVTAATAASKAKAADAKADTAAGKRKREALGEVTSLVTNNKGKGKAVAGKEKDVGHPTKEKFDGVVIKTTKSITTTTTVRPPGKPLSSSKRPVSKAVVQAPVLAEVVEDEDAMAIDEHHAINRRTSTRSAGGTSRRAIAEVEEDEEEASRVTKKPRPSSEAPPSAAQIFEDKLQQVSDAASADFLAINEEDPEADPEGDDWTDLDAEDADDPLMVSEYVVEIFKYMKEIEQTTMANPLYMDSQKELAWSMRGILTDWLVQVHVRFRLMPETLFLCVNIIDRFLSARVVSLAKLQLVGITCLFIASKVEEIVSPSVSHFLYCADSSYTESEILMAERYVLKTLDWNLSYPNPIHYLRRVSKADEYDVKARTIAKYLLEIACLEWRLLSAPPSLLAAASIWLARLILDHESWTPNLAHYSSYAESSIVPVANIMMNYVLKPIKHESFYKKYAGKRYLKSSVWVREWALERWAEGTQVVLSEELPAIKAQIRATRAAQEEQEA</sequence>
<dbReference type="EMBL" id="KV417610">
    <property type="protein sequence ID" value="KZP14938.1"/>
    <property type="molecule type" value="Genomic_DNA"/>
</dbReference>
<evidence type="ECO:0000256" key="5">
    <source>
        <dbReference type="SAM" id="MobiDB-lite"/>
    </source>
</evidence>
<evidence type="ECO:0000256" key="3">
    <source>
        <dbReference type="ARBA" id="ARBA00023306"/>
    </source>
</evidence>
<dbReference type="PROSITE" id="PS00292">
    <property type="entry name" value="CYCLINS"/>
    <property type="match status" value="1"/>
</dbReference>
<dbReference type="GO" id="GO:0044772">
    <property type="term" value="P:mitotic cell cycle phase transition"/>
    <property type="evidence" value="ECO:0007669"/>
    <property type="project" value="InterPro"/>
</dbReference>
<comment type="similarity">
    <text evidence="4">Belongs to the cyclin family.</text>
</comment>
<evidence type="ECO:0000313" key="8">
    <source>
        <dbReference type="EMBL" id="KZP14938.1"/>
    </source>
</evidence>